<proteinExistence type="predicted"/>
<name>A0A177AE11_9PEZI</name>
<dbReference type="GeneID" id="36286620"/>
<dbReference type="AlphaFoldDB" id="A0A177AE11"/>
<gene>
    <name evidence="1" type="ORF">VC83_03544</name>
</gene>
<accession>A0A177AE11</accession>
<sequence length="154" mass="17745">MDDRQSSAEFRVLNGPLLYPILENTAHSAPEQFGLILPSIKDLHLPMNKVVDAQHQTRLFQANHSRHQSGNQTSLASCAATVHVYKYHSNKPYTSDQIRFIQCKRDDENIPWKRITEGYNKAFPGYYRSQSSIEARYYREQSAPKEDTDLASRT</sequence>
<protein>
    <submittedName>
        <fullName evidence="1">Uncharacterized protein</fullName>
    </submittedName>
</protein>
<dbReference type="Proteomes" id="UP000077154">
    <property type="component" value="Unassembled WGS sequence"/>
</dbReference>
<dbReference type="RefSeq" id="XP_024325619.1">
    <property type="nucleotide sequence ID" value="XM_024467190.1"/>
</dbReference>
<reference evidence="1" key="1">
    <citation type="submission" date="2016-03" db="EMBL/GenBank/DDBJ databases">
        <title>Updated assembly of Pseudogymnoascus destructans, the fungus causing white-nose syndrome of bats.</title>
        <authorList>
            <person name="Palmer J.M."/>
            <person name="Drees K.P."/>
            <person name="Foster J.T."/>
            <person name="Lindner D.L."/>
        </authorList>
    </citation>
    <scope>NUCLEOTIDE SEQUENCE [LARGE SCALE GENOMIC DNA]</scope>
    <source>
        <strain evidence="1">20631-21</strain>
    </source>
</reference>
<evidence type="ECO:0000313" key="1">
    <source>
        <dbReference type="EMBL" id="OAF60338.1"/>
    </source>
</evidence>
<dbReference type="VEuPathDB" id="FungiDB:GMDG_03187"/>
<organism evidence="1">
    <name type="scientific">Pseudogymnoascus destructans</name>
    <dbReference type="NCBI Taxonomy" id="655981"/>
    <lineage>
        <taxon>Eukaryota</taxon>
        <taxon>Fungi</taxon>
        <taxon>Dikarya</taxon>
        <taxon>Ascomycota</taxon>
        <taxon>Pezizomycotina</taxon>
        <taxon>Leotiomycetes</taxon>
        <taxon>Thelebolales</taxon>
        <taxon>Thelebolaceae</taxon>
        <taxon>Pseudogymnoascus</taxon>
    </lineage>
</organism>
<dbReference type="OrthoDB" id="3432354at2759"/>
<dbReference type="EMBL" id="KV441391">
    <property type="protein sequence ID" value="OAF60338.1"/>
    <property type="molecule type" value="Genomic_DNA"/>
</dbReference>